<reference evidence="1 2" key="1">
    <citation type="journal article" date="2020" name="Mol. Biol. Evol.">
        <title>Life and death of selfish genes: comparative genomics reveals the dynamic evolution of cytoplasmic incompatibility.</title>
        <authorList>
            <person name="Martinez J."/>
            <person name="Klasson L."/>
            <person name="Welch J."/>
            <person name="Jiggins F.M."/>
        </authorList>
    </citation>
    <scope>NUCLEOTIDE SEQUENCE [LARGE SCALE GENOMIC DNA]</scope>
    <source>
        <strain evidence="1">WNik</strain>
    </source>
</reference>
<dbReference type="EMBL" id="CP050530">
    <property type="protein sequence ID" value="QMV46694.1"/>
    <property type="molecule type" value="Genomic_DNA"/>
</dbReference>
<dbReference type="Proteomes" id="UP000515596">
    <property type="component" value="Chromosome"/>
</dbReference>
<dbReference type="AlphaFoldDB" id="A0A7G5CBW0"/>
<dbReference type="InterPro" id="IPR014070">
    <property type="entry name" value="WPE_wolbac"/>
</dbReference>
<proteinExistence type="predicted"/>
<protein>
    <submittedName>
        <fullName evidence="1">Uncharacterized protein</fullName>
    </submittedName>
</protein>
<gene>
    <name evidence="1" type="ORF">HC356_00770</name>
</gene>
<organism evidence="1 2">
    <name type="scientific">Wolbachia pipientis</name>
    <dbReference type="NCBI Taxonomy" id="955"/>
    <lineage>
        <taxon>Bacteria</taxon>
        <taxon>Pseudomonadati</taxon>
        <taxon>Pseudomonadota</taxon>
        <taxon>Alphaproteobacteria</taxon>
        <taxon>Rickettsiales</taxon>
        <taxon>Anaplasmataceae</taxon>
        <taxon>Wolbachieae</taxon>
        <taxon>Wolbachia</taxon>
    </lineage>
</organism>
<sequence>MIKLCSKTGSQCRSTQLYERCDMGVTSTKNDVIPVPRHWDPENLIVNEHTRWLYSKSWIPVSSTGMTPSATQITCILQCSYTEMLQRWDNIFRDRTFRAHNCESSKGLM</sequence>
<evidence type="ECO:0000313" key="1">
    <source>
        <dbReference type="EMBL" id="QMV46694.1"/>
    </source>
</evidence>
<accession>A0A7G5CBW0</accession>
<dbReference type="NCBIfam" id="TIGR02697">
    <property type="entry name" value="WPE_wolbac"/>
    <property type="match status" value="1"/>
</dbReference>
<evidence type="ECO:0000313" key="2">
    <source>
        <dbReference type="Proteomes" id="UP000515596"/>
    </source>
</evidence>
<name>A0A7G5CBW0_WOLPI</name>